<dbReference type="CDD" id="cd22157">
    <property type="entry name" value="F-box_AtFBW1-like"/>
    <property type="match status" value="1"/>
</dbReference>
<dbReference type="SMART" id="SM00256">
    <property type="entry name" value="FBOX"/>
    <property type="match status" value="1"/>
</dbReference>
<evidence type="ECO:0000313" key="1">
    <source>
        <dbReference type="EnsemblPlants" id="EMT19549"/>
    </source>
</evidence>
<dbReference type="InterPro" id="IPR017451">
    <property type="entry name" value="F-box-assoc_interact_dom"/>
</dbReference>
<dbReference type="Pfam" id="PF08268">
    <property type="entry name" value="FBA_3"/>
    <property type="match status" value="1"/>
</dbReference>
<dbReference type="PANTHER" id="PTHR31672:SF2">
    <property type="entry name" value="F-BOX DOMAIN-CONTAINING PROTEIN"/>
    <property type="match status" value="1"/>
</dbReference>
<dbReference type="ExpressionAtlas" id="R7WG07">
    <property type="expression patterns" value="baseline"/>
</dbReference>
<dbReference type="NCBIfam" id="TIGR01640">
    <property type="entry name" value="F_box_assoc_1"/>
    <property type="match status" value="1"/>
</dbReference>
<dbReference type="AlphaFoldDB" id="R7WG07"/>
<proteinExistence type="predicted"/>
<accession>R7WG07</accession>
<dbReference type="InterPro" id="IPR050796">
    <property type="entry name" value="SCF_F-box_component"/>
</dbReference>
<dbReference type="InterPro" id="IPR013187">
    <property type="entry name" value="F-box-assoc_dom_typ3"/>
</dbReference>
<dbReference type="InterPro" id="IPR036047">
    <property type="entry name" value="F-box-like_dom_sf"/>
</dbReference>
<dbReference type="SUPFAM" id="SSF81383">
    <property type="entry name" value="F-box domain"/>
    <property type="match status" value="1"/>
</dbReference>
<dbReference type="PANTHER" id="PTHR31672">
    <property type="entry name" value="BNACNNG10540D PROTEIN"/>
    <property type="match status" value="1"/>
</dbReference>
<dbReference type="Gene3D" id="1.20.1280.50">
    <property type="match status" value="1"/>
</dbReference>
<reference evidence="1" key="1">
    <citation type="submission" date="2015-06" db="UniProtKB">
        <authorList>
            <consortium name="EnsemblPlants"/>
        </authorList>
    </citation>
    <scope>IDENTIFICATION</scope>
</reference>
<protein>
    <submittedName>
        <fullName evidence="1">Uncharacterized protein</fullName>
    </submittedName>
</protein>
<dbReference type="PROSITE" id="PS50181">
    <property type="entry name" value="FBOX"/>
    <property type="match status" value="1"/>
</dbReference>
<sequence>MPREVNKRSKRIHIPNAQDGCGASLPYEMIIQVLQWLPVKSVFRFRAVCRSWAALLTSSEFRCLHMAVAKAARWRAPPPKLLYISPTATFDSTAVYSCSFSPSLSSGRPRDRGDLLFTIDGARGNYVEVVTPAPCHGLTLLYDALDTAYYICNAATRAATRLPPSTDVACDSSAGLGFDTRMDEHKVVRLINGMLSQKDLDPVRCEVYTPRGPYVDCRWRPAARGVPSSLHKFVHAAVINASCNKLSPVFANGCLHWLMTPASFIMTPSVAIVSFSVAEETFTCLRSPPFWVPGAPPTSRNWSSGEVELLELDDQLCLVRNRMPHGSNTLEIWKLLDYSSGDWLLNHRISLSGHLARDLRQSQILRVIGSFGSYRSSRKKIIITTSMHKIFNKYQKMVHTYDPRSEALETILSITETHSTPHYGCPTSRFSFIQETLAPVHTTDEEIALSSDLAKATREILLRLPAKSAIQSKFVCKQGFSFAPLNKCLQEAPSRSTLLDTKVVCSKPCHGLNLVSIGASLTWGQICTYARECLK</sequence>
<name>R7WG07_AEGTA</name>
<organism evidence="1">
    <name type="scientific">Aegilops tauschii</name>
    <name type="common">Tausch's goatgrass</name>
    <name type="synonym">Aegilops squarrosa</name>
    <dbReference type="NCBI Taxonomy" id="37682"/>
    <lineage>
        <taxon>Eukaryota</taxon>
        <taxon>Viridiplantae</taxon>
        <taxon>Streptophyta</taxon>
        <taxon>Embryophyta</taxon>
        <taxon>Tracheophyta</taxon>
        <taxon>Spermatophyta</taxon>
        <taxon>Magnoliopsida</taxon>
        <taxon>Liliopsida</taxon>
        <taxon>Poales</taxon>
        <taxon>Poaceae</taxon>
        <taxon>BOP clade</taxon>
        <taxon>Pooideae</taxon>
        <taxon>Triticodae</taxon>
        <taxon>Triticeae</taxon>
        <taxon>Triticinae</taxon>
        <taxon>Aegilops</taxon>
    </lineage>
</organism>
<dbReference type="InterPro" id="IPR001810">
    <property type="entry name" value="F-box_dom"/>
</dbReference>
<dbReference type="Pfam" id="PF00646">
    <property type="entry name" value="F-box"/>
    <property type="match status" value="1"/>
</dbReference>
<dbReference type="EnsemblPlants" id="EMT19549">
    <property type="protein sequence ID" value="EMT19549"/>
    <property type="gene ID" value="F775_21605"/>
</dbReference>